<evidence type="ECO:0000259" key="10">
    <source>
        <dbReference type="Pfam" id="PF02868"/>
    </source>
</evidence>
<evidence type="ECO:0000256" key="4">
    <source>
        <dbReference type="ARBA" id="ARBA00022801"/>
    </source>
</evidence>
<accession>A0A3S9W833</accession>
<dbReference type="InterPro" id="IPR013856">
    <property type="entry name" value="Peptidase_M4_domain"/>
</dbReference>
<organism evidence="11 12">
    <name type="scientific">Microbacterium lemovicicum</name>
    <dbReference type="NCBI Taxonomy" id="1072463"/>
    <lineage>
        <taxon>Bacteria</taxon>
        <taxon>Bacillati</taxon>
        <taxon>Actinomycetota</taxon>
        <taxon>Actinomycetes</taxon>
        <taxon>Micrococcales</taxon>
        <taxon>Microbacteriaceae</taxon>
        <taxon>Microbacterium</taxon>
    </lineage>
</organism>
<dbReference type="KEGG" id="mlv:CVS47_00840"/>
<dbReference type="InterPro" id="IPR027268">
    <property type="entry name" value="Peptidase_M4/M1_CTD_sf"/>
</dbReference>
<evidence type="ECO:0000256" key="5">
    <source>
        <dbReference type="ARBA" id="ARBA00022833"/>
    </source>
</evidence>
<comment type="similarity">
    <text evidence="1 8">Belongs to the peptidase M4 family.</text>
</comment>
<comment type="subcellular location">
    <subcellularLocation>
        <location evidence="8">Secreted</location>
    </subcellularLocation>
</comment>
<comment type="cofactor">
    <cofactor evidence="8">
        <name>Zn(2+)</name>
        <dbReference type="ChEBI" id="CHEBI:29105"/>
    </cofactor>
</comment>
<evidence type="ECO:0000256" key="7">
    <source>
        <dbReference type="PIRSR" id="PIRSR623612-1"/>
    </source>
</evidence>
<keyword evidence="4 8" id="KW-0378">Hydrolase</keyword>
<keyword evidence="2 8" id="KW-0645">Protease</keyword>
<dbReference type="EMBL" id="CP031423">
    <property type="protein sequence ID" value="AZS36240.1"/>
    <property type="molecule type" value="Genomic_DNA"/>
</dbReference>
<name>A0A3S9W833_9MICO</name>
<dbReference type="GO" id="GO:0004222">
    <property type="term" value="F:metalloendopeptidase activity"/>
    <property type="evidence" value="ECO:0007669"/>
    <property type="project" value="UniProtKB-UniRule"/>
</dbReference>
<evidence type="ECO:0000256" key="2">
    <source>
        <dbReference type="ARBA" id="ARBA00022670"/>
    </source>
</evidence>
<evidence type="ECO:0000256" key="1">
    <source>
        <dbReference type="ARBA" id="ARBA00009388"/>
    </source>
</evidence>
<keyword evidence="12" id="KW-1185">Reference proteome</keyword>
<feature type="active site" description="Proton donor" evidence="7">
    <location>
        <position position="272"/>
    </location>
</feature>
<reference evidence="11 12" key="1">
    <citation type="submission" date="2018-08" db="EMBL/GenBank/DDBJ databases">
        <title>Microbacterium lemovicicum sp. nov., a bacterium isolated from a natural uranium-rich soil.</title>
        <authorList>
            <person name="ORTET P."/>
        </authorList>
    </citation>
    <scope>NUCLEOTIDE SEQUENCE [LARGE SCALE GENOMIC DNA]</scope>
    <source>
        <strain evidence="11 12">Viu22</strain>
    </source>
</reference>
<dbReference type="RefSeq" id="WP_206502745.1">
    <property type="nucleotide sequence ID" value="NZ_CP031423.1"/>
</dbReference>
<dbReference type="PANTHER" id="PTHR43579:SF1">
    <property type="entry name" value="NEUTRAL METALLOPROTEINASE"/>
    <property type="match status" value="1"/>
</dbReference>
<dbReference type="GO" id="GO:0046872">
    <property type="term" value="F:metal ion binding"/>
    <property type="evidence" value="ECO:0007669"/>
    <property type="project" value="UniProtKB-UniRule"/>
</dbReference>
<keyword evidence="5 8" id="KW-0862">Zinc</keyword>
<evidence type="ECO:0000256" key="6">
    <source>
        <dbReference type="ARBA" id="ARBA00023049"/>
    </source>
</evidence>
<dbReference type="GO" id="GO:0006508">
    <property type="term" value="P:proteolysis"/>
    <property type="evidence" value="ECO:0007669"/>
    <property type="project" value="UniProtKB-KW"/>
</dbReference>
<dbReference type="PANTHER" id="PTHR43579">
    <property type="match status" value="1"/>
</dbReference>
<evidence type="ECO:0000256" key="8">
    <source>
        <dbReference type="RuleBase" id="RU366073"/>
    </source>
</evidence>
<sequence length="357" mass="37693">MTSALHGIIPPYLLARLAATEEPALARASAAAKATLLADRTVRPQRSRVRLSIEGDGTLVVENAPAADRTIYDAKTTEDLPGTRVRGEDDPASGDPAVDQAFDGLGATFDFYWEAYQRSGIDGAGAPLLATVHYGEDYDNAFWNGEQMVFGDGDGDVFTGFTSSLTVIAHELTHGVTEHEGGLEYQGQPGALNESLSDVFGALTEQYTKGQTADAADWLIGAGIFTPAVQGKALRSLKAPGTAYDDDVLGRDPQPAHMDDYVETTDDNGGVHINSGIPNHAFYLAATALGGNAWERAGLVWYRTITGDLSPTADFAAFAAATLAAASQEYGEDSEVVDAVRAGWTGVGVLEDESTDR</sequence>
<protein>
    <recommendedName>
        <fullName evidence="8">Neutral metalloproteinase</fullName>
        <ecNumber evidence="8">3.4.24.-</ecNumber>
    </recommendedName>
</protein>
<evidence type="ECO:0000313" key="12">
    <source>
        <dbReference type="Proteomes" id="UP000276888"/>
    </source>
</evidence>
<feature type="domain" description="Peptidase M4" evidence="9">
    <location>
        <begin position="70"/>
        <end position="178"/>
    </location>
</feature>
<dbReference type="InterPro" id="IPR001570">
    <property type="entry name" value="Peptidase_M4_C_domain"/>
</dbReference>
<feature type="domain" description="Peptidase M4 C-terminal" evidence="10">
    <location>
        <begin position="182"/>
        <end position="349"/>
    </location>
</feature>
<evidence type="ECO:0000313" key="11">
    <source>
        <dbReference type="EMBL" id="AZS36240.1"/>
    </source>
</evidence>
<evidence type="ECO:0000256" key="3">
    <source>
        <dbReference type="ARBA" id="ARBA00022723"/>
    </source>
</evidence>
<evidence type="ECO:0000259" key="9">
    <source>
        <dbReference type="Pfam" id="PF01447"/>
    </source>
</evidence>
<feature type="active site" evidence="7">
    <location>
        <position position="171"/>
    </location>
</feature>
<keyword evidence="6 8" id="KW-0482">Metalloprotease</keyword>
<dbReference type="Gene3D" id="3.10.170.10">
    <property type="match status" value="1"/>
</dbReference>
<keyword evidence="3" id="KW-0479">Metal-binding</keyword>
<keyword evidence="8" id="KW-0964">Secreted</keyword>
<dbReference type="InterPro" id="IPR052759">
    <property type="entry name" value="Metalloprotease_M4"/>
</dbReference>
<dbReference type="Pfam" id="PF02868">
    <property type="entry name" value="Peptidase_M4_C"/>
    <property type="match status" value="1"/>
</dbReference>
<dbReference type="CDD" id="cd09597">
    <property type="entry name" value="M4_TLP"/>
    <property type="match status" value="1"/>
</dbReference>
<dbReference type="AlphaFoldDB" id="A0A3S9W833"/>
<dbReference type="InterPro" id="IPR023612">
    <property type="entry name" value="Peptidase_M4"/>
</dbReference>
<dbReference type="PRINTS" id="PR00730">
    <property type="entry name" value="THERMOLYSIN"/>
</dbReference>
<dbReference type="Pfam" id="PF01447">
    <property type="entry name" value="Peptidase_M4"/>
    <property type="match status" value="1"/>
</dbReference>
<gene>
    <name evidence="11" type="primary">prtS</name>
    <name evidence="11" type="ORF">CVS47_00840</name>
</gene>
<proteinExistence type="inferred from homology"/>
<dbReference type="Gene3D" id="1.10.390.10">
    <property type="entry name" value="Neutral Protease Domain 2"/>
    <property type="match status" value="1"/>
</dbReference>
<dbReference type="GO" id="GO:0005576">
    <property type="term" value="C:extracellular region"/>
    <property type="evidence" value="ECO:0007669"/>
    <property type="project" value="UniProtKB-SubCell"/>
</dbReference>
<dbReference type="SUPFAM" id="SSF55486">
    <property type="entry name" value="Metalloproteases ('zincins'), catalytic domain"/>
    <property type="match status" value="1"/>
</dbReference>
<comment type="function">
    <text evidence="8">Extracellular zinc metalloprotease.</text>
</comment>
<dbReference type="Proteomes" id="UP000276888">
    <property type="component" value="Chromosome"/>
</dbReference>
<dbReference type="EC" id="3.4.24.-" evidence="8"/>